<dbReference type="PANTHER" id="PTHR43463:SF1">
    <property type="entry name" value="NICOTINATE-NUCLEOTIDE--DIMETHYLBENZIMIDAZOLE PHOSPHORIBOSYLTRANSFERASE"/>
    <property type="match status" value="1"/>
</dbReference>
<dbReference type="GO" id="GO:0009236">
    <property type="term" value="P:cobalamin biosynthetic process"/>
    <property type="evidence" value="ECO:0007669"/>
    <property type="project" value="UniProtKB-UniRule"/>
</dbReference>
<name>A0AA96VLL1_9STRE</name>
<dbReference type="EMBL" id="CP118735">
    <property type="protein sequence ID" value="WNY50288.1"/>
    <property type="molecule type" value="Genomic_DNA"/>
</dbReference>
<dbReference type="Gene3D" id="1.10.1610.10">
    <property type="match status" value="1"/>
</dbReference>
<dbReference type="NCBIfam" id="TIGR03160">
    <property type="entry name" value="cobT_DBIPRT"/>
    <property type="match status" value="1"/>
</dbReference>
<dbReference type="RefSeq" id="WP_248050915.1">
    <property type="nucleotide sequence ID" value="NZ_CP118735.1"/>
</dbReference>
<sequence length="354" mass="38426">MVDLHEILREIKPLDKHAIEKGKKICDQLAKPLGALGKMETIYARLFAMFHGDIDLSKQIVMVYVADNGVVAEGISANPQETTYVVARNMLEGKTGLCAISRHVGSDVRVVDIGCMKDVHTDQACKVRRGTGNILREPALTREQAVEAIMVGYRETLSYIQKGYKLFGTGEMGIGNTTTSAAVISAILNLEASQVTGYGAGLTEGMKSHKTQVIASAVARHAPYRDVLDIAAKVGGLDMLGMVGTYLACAHHQLPCVVDGLISITGLLIASQLNSHVLDYCFASHLSTEPAYRLVCEHLGLDPMLLMDMRLGEGSGCPLAFFLMSNAVYTIEEMPTFSEGKLSRDDYIDIRQSK</sequence>
<dbReference type="PANTHER" id="PTHR43463">
    <property type="entry name" value="NICOTINATE-NUCLEOTIDE--DIMETHYLBENZIMIDAZOLE PHOSPHORIBOSYLTRANSFERASE"/>
    <property type="match status" value="1"/>
</dbReference>
<evidence type="ECO:0000256" key="8">
    <source>
        <dbReference type="ARBA" id="ARBA00022679"/>
    </source>
</evidence>
<comment type="catalytic activity">
    <reaction evidence="9">
        <text>5,6-dimethylbenzimidazole + nicotinate beta-D-ribonucleotide = alpha-ribazole 5'-phosphate + nicotinate + H(+)</text>
        <dbReference type="Rhea" id="RHEA:11196"/>
        <dbReference type="ChEBI" id="CHEBI:15378"/>
        <dbReference type="ChEBI" id="CHEBI:15890"/>
        <dbReference type="ChEBI" id="CHEBI:32544"/>
        <dbReference type="ChEBI" id="CHEBI:57502"/>
        <dbReference type="ChEBI" id="CHEBI:57918"/>
        <dbReference type="EC" id="2.4.2.21"/>
    </reaction>
</comment>
<evidence type="ECO:0000313" key="11">
    <source>
        <dbReference type="EMBL" id="WNY50288.1"/>
    </source>
</evidence>
<dbReference type="InterPro" id="IPR017846">
    <property type="entry name" value="Nict_dMeBzImd_PRibTrfase_bact"/>
</dbReference>
<dbReference type="InterPro" id="IPR023195">
    <property type="entry name" value="Nict_dMeBzImd_PRibTrfase_N"/>
</dbReference>
<dbReference type="EC" id="2.4.2.21" evidence="4 10"/>
<proteinExistence type="inferred from homology"/>
<evidence type="ECO:0000256" key="2">
    <source>
        <dbReference type="ARBA" id="ARBA00005049"/>
    </source>
</evidence>
<dbReference type="Pfam" id="PF02277">
    <property type="entry name" value="DBI_PRT"/>
    <property type="match status" value="1"/>
</dbReference>
<comment type="similarity">
    <text evidence="3">Belongs to the CobT family.</text>
</comment>
<evidence type="ECO:0000256" key="4">
    <source>
        <dbReference type="ARBA" id="ARBA00011991"/>
    </source>
</evidence>
<protein>
    <recommendedName>
        <fullName evidence="5 10">Nicotinate-nucleotide--dimethylbenzimidazole phosphoribosyltransferase</fullName>
        <ecNumber evidence="4 10">2.4.2.21</ecNumber>
    </recommendedName>
</protein>
<evidence type="ECO:0000256" key="7">
    <source>
        <dbReference type="ARBA" id="ARBA00022676"/>
    </source>
</evidence>
<evidence type="ECO:0000256" key="9">
    <source>
        <dbReference type="ARBA" id="ARBA00047340"/>
    </source>
</evidence>
<evidence type="ECO:0000256" key="5">
    <source>
        <dbReference type="ARBA" id="ARBA00015486"/>
    </source>
</evidence>
<dbReference type="AlphaFoldDB" id="A0AA96VLL1"/>
<evidence type="ECO:0000256" key="1">
    <source>
        <dbReference type="ARBA" id="ARBA00002197"/>
    </source>
</evidence>
<dbReference type="SUPFAM" id="SSF52733">
    <property type="entry name" value="Nicotinate mononucleotide:5,6-dimethylbenzimidazole phosphoribosyltransferase (CobT)"/>
    <property type="match status" value="1"/>
</dbReference>
<comment type="function">
    <text evidence="1">Catalyzes the synthesis of alpha-ribazole-5'-phosphate from nicotinate mononucleotide (NAMN) and 5,6-dimethylbenzimidazole (DMB).</text>
</comment>
<dbReference type="InterPro" id="IPR036087">
    <property type="entry name" value="Nict_dMeBzImd_PRibTrfase_sf"/>
</dbReference>
<keyword evidence="7 11" id="KW-0328">Glycosyltransferase</keyword>
<reference evidence="11" key="1">
    <citation type="submission" date="2023-02" db="EMBL/GenBank/DDBJ databases">
        <title>Streptococcus sp. Genome Sequencing and Assembly.</title>
        <authorList>
            <person name="Shore S.M."/>
            <person name="Nicholson T.L."/>
        </authorList>
    </citation>
    <scope>NUCLEOTIDE SEQUENCE</scope>
    <source>
        <strain evidence="11">29887</strain>
    </source>
</reference>
<keyword evidence="6" id="KW-0169">Cobalamin biosynthesis</keyword>
<dbReference type="NCBIfam" id="NF000996">
    <property type="entry name" value="PRK00105.1"/>
    <property type="match status" value="1"/>
</dbReference>
<comment type="pathway">
    <text evidence="2">Nucleoside biosynthesis; alpha-ribazole biosynthesis; alpha-ribazole from 5,6-dimethylbenzimidazole: step 1/2.</text>
</comment>
<dbReference type="Gene3D" id="3.40.50.10210">
    <property type="match status" value="1"/>
</dbReference>
<evidence type="ECO:0000256" key="6">
    <source>
        <dbReference type="ARBA" id="ARBA00022573"/>
    </source>
</evidence>
<evidence type="ECO:0000256" key="10">
    <source>
        <dbReference type="NCBIfam" id="TIGR03160"/>
    </source>
</evidence>
<evidence type="ECO:0000256" key="3">
    <source>
        <dbReference type="ARBA" id="ARBA00007110"/>
    </source>
</evidence>
<dbReference type="CDD" id="cd02439">
    <property type="entry name" value="DMB-PRT_CobT"/>
    <property type="match status" value="1"/>
</dbReference>
<dbReference type="GO" id="GO:0008939">
    <property type="term" value="F:nicotinate-nucleotide-dimethylbenzimidazole phosphoribosyltransferase activity"/>
    <property type="evidence" value="ECO:0007669"/>
    <property type="project" value="UniProtKB-UniRule"/>
</dbReference>
<dbReference type="InterPro" id="IPR003200">
    <property type="entry name" value="Nict_dMeBzImd_PRibTrfase"/>
</dbReference>
<dbReference type="KEGG" id="sins:PW252_06785"/>
<gene>
    <name evidence="11" type="primary">cobT</name>
    <name evidence="11" type="ORF">PW252_06785</name>
</gene>
<accession>A0AA96VLL1</accession>
<keyword evidence="8 11" id="KW-0808">Transferase</keyword>
<organism evidence="11">
    <name type="scientific">Streptococcus iners</name>
    <dbReference type="NCBI Taxonomy" id="3028084"/>
    <lineage>
        <taxon>Bacteria</taxon>
        <taxon>Bacillati</taxon>
        <taxon>Bacillota</taxon>
        <taxon>Bacilli</taxon>
        <taxon>Lactobacillales</taxon>
        <taxon>Streptococcaceae</taxon>
        <taxon>Streptococcus</taxon>
    </lineage>
</organism>